<proteinExistence type="predicted"/>
<name>X1HZK9_9ZZZZ</name>
<organism evidence="2">
    <name type="scientific">marine sediment metagenome</name>
    <dbReference type="NCBI Taxonomy" id="412755"/>
    <lineage>
        <taxon>unclassified sequences</taxon>
        <taxon>metagenomes</taxon>
        <taxon>ecological metagenomes</taxon>
    </lineage>
</organism>
<accession>X1HZK9</accession>
<feature type="non-terminal residue" evidence="2">
    <location>
        <position position="1"/>
    </location>
</feature>
<comment type="caution">
    <text evidence="2">The sequence shown here is derived from an EMBL/GenBank/DDBJ whole genome shotgun (WGS) entry which is preliminary data.</text>
</comment>
<dbReference type="GO" id="GO:0005886">
    <property type="term" value="C:plasma membrane"/>
    <property type="evidence" value="ECO:0007669"/>
    <property type="project" value="TreeGrafter"/>
</dbReference>
<feature type="transmembrane region" description="Helical" evidence="1">
    <location>
        <begin position="177"/>
        <end position="196"/>
    </location>
</feature>
<dbReference type="PANTHER" id="PTHR32309:SF13">
    <property type="entry name" value="FERRIC ENTEROBACTIN TRANSPORT PROTEIN FEPE"/>
    <property type="match status" value="1"/>
</dbReference>
<keyword evidence="1" id="KW-0472">Membrane</keyword>
<evidence type="ECO:0008006" key="3">
    <source>
        <dbReference type="Google" id="ProtNLM"/>
    </source>
</evidence>
<evidence type="ECO:0000313" key="2">
    <source>
        <dbReference type="EMBL" id="GAH59284.1"/>
    </source>
</evidence>
<dbReference type="EMBL" id="BARU01021321">
    <property type="protein sequence ID" value="GAH59284.1"/>
    <property type="molecule type" value="Genomic_DNA"/>
</dbReference>
<dbReference type="PANTHER" id="PTHR32309">
    <property type="entry name" value="TYROSINE-PROTEIN KINASE"/>
    <property type="match status" value="1"/>
</dbReference>
<keyword evidence="1" id="KW-1133">Transmembrane helix</keyword>
<reference evidence="2" key="1">
    <citation type="journal article" date="2014" name="Front. Microbiol.">
        <title>High frequency of phylogenetically diverse reductive dehalogenase-homologous genes in deep subseafloor sedimentary metagenomes.</title>
        <authorList>
            <person name="Kawai M."/>
            <person name="Futagami T."/>
            <person name="Toyoda A."/>
            <person name="Takaki Y."/>
            <person name="Nishi S."/>
            <person name="Hori S."/>
            <person name="Arai W."/>
            <person name="Tsubouchi T."/>
            <person name="Morono Y."/>
            <person name="Uchiyama I."/>
            <person name="Ito T."/>
            <person name="Fujiyama A."/>
            <person name="Inagaki F."/>
            <person name="Takami H."/>
        </authorList>
    </citation>
    <scope>NUCLEOTIDE SEQUENCE</scope>
    <source>
        <strain evidence="2">Expedition CK06-06</strain>
    </source>
</reference>
<dbReference type="GO" id="GO:0004713">
    <property type="term" value="F:protein tyrosine kinase activity"/>
    <property type="evidence" value="ECO:0007669"/>
    <property type="project" value="TreeGrafter"/>
</dbReference>
<keyword evidence="1" id="KW-0812">Transmembrane</keyword>
<dbReference type="AlphaFoldDB" id="X1HZK9"/>
<evidence type="ECO:0000256" key="1">
    <source>
        <dbReference type="SAM" id="Phobius"/>
    </source>
</evidence>
<dbReference type="InterPro" id="IPR050445">
    <property type="entry name" value="Bact_polysacc_biosynth/exp"/>
</dbReference>
<gene>
    <name evidence="2" type="ORF">S03H2_34904</name>
</gene>
<sequence length="204" mass="22858">VYQVNSVFEIGLTLSGSLMSPEATVSLCKSDYLLNKAKGILGLPKDEKIKIKVEFKPDSSMVKVESKPNSLMVAISLDSPFPEKAAKIVNAVVDLVIKEQNSFYEKKIEPLKKEAEGIQKEIKLVQSRKEELFSRLLYLAQLQSRSDAIQRQIASFKKTAITFPAIIPEKPIKPRPVFNLAISIILGLFLGIFFAFSQEYFSKT</sequence>
<protein>
    <recommendedName>
        <fullName evidence="3">Tyrosine kinase G-rich domain-containing protein</fullName>
    </recommendedName>
</protein>